<dbReference type="InterPro" id="IPR001138">
    <property type="entry name" value="Zn2Cys6_DnaBD"/>
</dbReference>
<evidence type="ECO:0000256" key="2">
    <source>
        <dbReference type="ARBA" id="ARBA00022833"/>
    </source>
</evidence>
<feature type="compositionally biased region" description="Acidic residues" evidence="7">
    <location>
        <begin position="80"/>
        <end position="89"/>
    </location>
</feature>
<dbReference type="PANTHER" id="PTHR36206">
    <property type="entry name" value="ASPERCRYPTIN BIOSYNTHESIS CLUSTER-SPECIFIC TRANSCRIPTION REGULATOR ATNN-RELATED"/>
    <property type="match status" value="1"/>
</dbReference>
<sequence>TDLSSTSGPDTPLSGAAGAARKRPKYTRSKKGCLTCRSKKIKCDERKPICTRCEHGHRECTWPEAVLPRRPKGAVRGVGNEDDENEEDDDQRRMSIPGSAVSTGFPPSSTTSSHFPGLGSSSPFEPAPGRRDVFDSDVYPVGSQFSMPAIPATARSFYPRAPAGEFYPLPTLNGQPMEDYEFPPRQAFPTGSAPARSGYPNNGSLFPAGPNVSSYNNDLRRASWDSSAPTDGRRPSWDAHASSVSSPASSSLGLARGGAGSGSGHGSVAAGSSSGNTASGGGAVVVGGPGAGGAAPGGLMLLHSPDPLSPFFRSVQERNLVGNLSSFAPPAIPSLPLSLSPPSYSSFSPSSSSVAPSLSYSTSDAVAATLQGEHLASSPVLSSASSADFGMTETGIPYRKSSFPHLFSPLTMDMAPVAPVSVQGVDLHAPSVDLLALATTTPTAAEGGAGVAEWLTAPSAPTKGVLDLYRPLPLLDQDDVKKATRYSPSVYTPHAAVTHAAPLIVTILQYENTPILIHDIR</sequence>
<evidence type="ECO:0000259" key="8">
    <source>
        <dbReference type="PROSITE" id="PS50048"/>
    </source>
</evidence>
<dbReference type="SMART" id="SM00066">
    <property type="entry name" value="GAL4"/>
    <property type="match status" value="1"/>
</dbReference>
<dbReference type="Gene3D" id="4.10.240.10">
    <property type="entry name" value="Zn(2)-C6 fungal-type DNA-binding domain"/>
    <property type="match status" value="1"/>
</dbReference>
<dbReference type="HOGENOM" id="CLU_523361_0_0_1"/>
<keyword evidence="10" id="KW-1185">Reference proteome</keyword>
<dbReference type="Pfam" id="PF00172">
    <property type="entry name" value="Zn_clus"/>
    <property type="match status" value="1"/>
</dbReference>
<dbReference type="InterPro" id="IPR052360">
    <property type="entry name" value="Transcr_Regulatory_Proteins"/>
</dbReference>
<dbReference type="STRING" id="1109443.G4T9B3"/>
<feature type="non-terminal residue" evidence="9">
    <location>
        <position position="521"/>
    </location>
</feature>
<feature type="compositionally biased region" description="Gly residues" evidence="7">
    <location>
        <begin position="255"/>
        <end position="265"/>
    </location>
</feature>
<keyword evidence="1" id="KW-0479">Metal-binding</keyword>
<protein>
    <recommendedName>
        <fullName evidence="8">Zn(2)-C6 fungal-type domain-containing protein</fullName>
    </recommendedName>
</protein>
<dbReference type="GO" id="GO:0003677">
    <property type="term" value="F:DNA binding"/>
    <property type="evidence" value="ECO:0007669"/>
    <property type="project" value="UniProtKB-KW"/>
</dbReference>
<feature type="compositionally biased region" description="Low complexity" evidence="7">
    <location>
        <begin position="102"/>
        <end position="117"/>
    </location>
</feature>
<feature type="domain" description="Zn(2)-C6 fungal-type" evidence="8">
    <location>
        <begin position="32"/>
        <end position="62"/>
    </location>
</feature>
<accession>G4T9B3</accession>
<keyword evidence="3" id="KW-0805">Transcription regulation</keyword>
<keyword evidence="5" id="KW-0804">Transcription</keyword>
<evidence type="ECO:0000313" key="9">
    <source>
        <dbReference type="EMBL" id="CCA67950.1"/>
    </source>
</evidence>
<keyword evidence="4" id="KW-0238">DNA-binding</keyword>
<evidence type="ECO:0000256" key="1">
    <source>
        <dbReference type="ARBA" id="ARBA00022723"/>
    </source>
</evidence>
<evidence type="ECO:0000256" key="5">
    <source>
        <dbReference type="ARBA" id="ARBA00023163"/>
    </source>
</evidence>
<evidence type="ECO:0000256" key="6">
    <source>
        <dbReference type="ARBA" id="ARBA00023242"/>
    </source>
</evidence>
<dbReference type="GO" id="GO:0008270">
    <property type="term" value="F:zinc ion binding"/>
    <property type="evidence" value="ECO:0007669"/>
    <property type="project" value="InterPro"/>
</dbReference>
<keyword evidence="6" id="KW-0539">Nucleus</keyword>
<evidence type="ECO:0000313" key="10">
    <source>
        <dbReference type="Proteomes" id="UP000007148"/>
    </source>
</evidence>
<dbReference type="AlphaFoldDB" id="G4T9B3"/>
<dbReference type="eggNOG" id="ENOG502QW5G">
    <property type="taxonomic scope" value="Eukaryota"/>
</dbReference>
<dbReference type="InParanoid" id="G4T9B3"/>
<keyword evidence="2" id="KW-0862">Zinc</keyword>
<proteinExistence type="predicted"/>
<dbReference type="PROSITE" id="PS50048">
    <property type="entry name" value="ZN2_CY6_FUNGAL_2"/>
    <property type="match status" value="1"/>
</dbReference>
<dbReference type="GO" id="GO:0000981">
    <property type="term" value="F:DNA-binding transcription factor activity, RNA polymerase II-specific"/>
    <property type="evidence" value="ECO:0007669"/>
    <property type="project" value="InterPro"/>
</dbReference>
<feature type="compositionally biased region" description="Low complexity" evidence="7">
    <location>
        <begin position="241"/>
        <end position="254"/>
    </location>
</feature>
<dbReference type="PROSITE" id="PS00463">
    <property type="entry name" value="ZN2_CY6_FUNGAL_1"/>
    <property type="match status" value="1"/>
</dbReference>
<dbReference type="OrthoDB" id="5419315at2759"/>
<dbReference type="SUPFAM" id="SSF57701">
    <property type="entry name" value="Zn2/Cys6 DNA-binding domain"/>
    <property type="match status" value="1"/>
</dbReference>
<feature type="region of interest" description="Disordered" evidence="7">
    <location>
        <begin position="169"/>
        <end position="278"/>
    </location>
</feature>
<organism evidence="9 10">
    <name type="scientific">Serendipita indica (strain DSM 11827)</name>
    <name type="common">Root endophyte fungus</name>
    <name type="synonym">Piriformospora indica</name>
    <dbReference type="NCBI Taxonomy" id="1109443"/>
    <lineage>
        <taxon>Eukaryota</taxon>
        <taxon>Fungi</taxon>
        <taxon>Dikarya</taxon>
        <taxon>Basidiomycota</taxon>
        <taxon>Agaricomycotina</taxon>
        <taxon>Agaricomycetes</taxon>
        <taxon>Sebacinales</taxon>
        <taxon>Serendipitaceae</taxon>
        <taxon>Serendipita</taxon>
    </lineage>
</organism>
<reference evidence="9 10" key="1">
    <citation type="journal article" date="2011" name="PLoS Pathog.">
        <title>Endophytic Life Strategies Decoded by Genome and Transcriptome Analyses of the Mutualistic Root Symbiont Piriformospora indica.</title>
        <authorList>
            <person name="Zuccaro A."/>
            <person name="Lahrmann U."/>
            <person name="Guldener U."/>
            <person name="Langen G."/>
            <person name="Pfiffi S."/>
            <person name="Biedenkopf D."/>
            <person name="Wong P."/>
            <person name="Samans B."/>
            <person name="Grimm C."/>
            <person name="Basiewicz M."/>
            <person name="Murat C."/>
            <person name="Martin F."/>
            <person name="Kogel K.H."/>
        </authorList>
    </citation>
    <scope>NUCLEOTIDE SEQUENCE [LARGE SCALE GENOMIC DNA]</scope>
    <source>
        <strain evidence="9 10">DSM 11827</strain>
    </source>
</reference>
<evidence type="ECO:0000256" key="7">
    <source>
        <dbReference type="SAM" id="MobiDB-lite"/>
    </source>
</evidence>
<dbReference type="InterPro" id="IPR036864">
    <property type="entry name" value="Zn2-C6_fun-type_DNA-bd_sf"/>
</dbReference>
<feature type="region of interest" description="Disordered" evidence="7">
    <location>
        <begin position="1"/>
        <end position="28"/>
    </location>
</feature>
<name>G4T9B3_SERID</name>
<comment type="caution">
    <text evidence="9">The sequence shown here is derived from an EMBL/GenBank/DDBJ whole genome shotgun (WGS) entry which is preliminary data.</text>
</comment>
<evidence type="ECO:0000256" key="3">
    <source>
        <dbReference type="ARBA" id="ARBA00023015"/>
    </source>
</evidence>
<evidence type="ECO:0000256" key="4">
    <source>
        <dbReference type="ARBA" id="ARBA00023125"/>
    </source>
</evidence>
<dbReference type="Proteomes" id="UP000007148">
    <property type="component" value="Unassembled WGS sequence"/>
</dbReference>
<feature type="compositionally biased region" description="Low complexity" evidence="7">
    <location>
        <begin position="266"/>
        <end position="277"/>
    </location>
</feature>
<dbReference type="PANTHER" id="PTHR36206:SF12">
    <property type="entry name" value="ASPERCRYPTIN BIOSYNTHESIS CLUSTER-SPECIFIC TRANSCRIPTION REGULATOR ATNN-RELATED"/>
    <property type="match status" value="1"/>
</dbReference>
<feature type="region of interest" description="Disordered" evidence="7">
    <location>
        <begin position="64"/>
        <end position="136"/>
    </location>
</feature>
<dbReference type="EMBL" id="CAFZ01000022">
    <property type="protein sequence ID" value="CCA67950.1"/>
    <property type="molecule type" value="Genomic_DNA"/>
</dbReference>
<dbReference type="CDD" id="cd00067">
    <property type="entry name" value="GAL4"/>
    <property type="match status" value="1"/>
</dbReference>
<gene>
    <name evidence="9" type="ORF">PIIN_01818</name>
</gene>